<comment type="subcellular location">
    <subcellularLocation>
        <location evidence="1">Membrane</location>
        <topology evidence="1">Multi-pass membrane protein</topology>
    </subcellularLocation>
</comment>
<keyword evidence="6 7" id="KW-0472">Membrane</keyword>
<dbReference type="PRINTS" id="PR00171">
    <property type="entry name" value="SUGRTRNSPORT"/>
</dbReference>
<dbReference type="OMA" id="SYRWRWI"/>
<keyword evidence="4 7" id="KW-0812">Transmembrane</keyword>
<name>G0WFZ7_NAUDC</name>
<feature type="transmembrane region" description="Helical" evidence="7">
    <location>
        <begin position="355"/>
        <end position="374"/>
    </location>
</feature>
<dbReference type="KEGG" id="ndi:NDAI_0I01390"/>
<dbReference type="Proteomes" id="UP000000689">
    <property type="component" value="Chromosome 9"/>
</dbReference>
<dbReference type="PROSITE" id="PS00217">
    <property type="entry name" value="SUGAR_TRANSPORT_2"/>
    <property type="match status" value="1"/>
</dbReference>
<evidence type="ECO:0000259" key="9">
    <source>
        <dbReference type="PROSITE" id="PS50850"/>
    </source>
</evidence>
<dbReference type="PANTHER" id="PTHR23503:SF8">
    <property type="entry name" value="FACILITATED GLUCOSE TRANSPORTER PROTEIN 1"/>
    <property type="match status" value="1"/>
</dbReference>
<evidence type="ECO:0000256" key="5">
    <source>
        <dbReference type="ARBA" id="ARBA00022989"/>
    </source>
</evidence>
<feature type="chain" id="PRO_5003411360" description="Major facilitator superfamily (MFS) profile domain-containing protein" evidence="8">
    <location>
        <begin position="19"/>
        <end position="482"/>
    </location>
</feature>
<dbReference type="InterPro" id="IPR045263">
    <property type="entry name" value="GLUT"/>
</dbReference>
<dbReference type="Pfam" id="PF00083">
    <property type="entry name" value="Sugar_tr"/>
    <property type="match status" value="1"/>
</dbReference>
<dbReference type="GO" id="GO:0015149">
    <property type="term" value="F:hexose transmembrane transporter activity"/>
    <property type="evidence" value="ECO:0007669"/>
    <property type="project" value="TreeGrafter"/>
</dbReference>
<organism evidence="10 11">
    <name type="scientific">Naumovozyma dairenensis (strain ATCC 10597 / BCRC 20456 / CBS 421 / NBRC 0211 / NRRL Y-12639)</name>
    <name type="common">Saccharomyces dairenensis</name>
    <dbReference type="NCBI Taxonomy" id="1071378"/>
    <lineage>
        <taxon>Eukaryota</taxon>
        <taxon>Fungi</taxon>
        <taxon>Dikarya</taxon>
        <taxon>Ascomycota</taxon>
        <taxon>Saccharomycotina</taxon>
        <taxon>Saccharomycetes</taxon>
        <taxon>Saccharomycetales</taxon>
        <taxon>Saccharomycetaceae</taxon>
        <taxon>Naumovozyma</taxon>
    </lineage>
</organism>
<evidence type="ECO:0000256" key="8">
    <source>
        <dbReference type="SAM" id="SignalP"/>
    </source>
</evidence>
<dbReference type="InterPro" id="IPR003663">
    <property type="entry name" value="Sugar/inositol_transpt"/>
</dbReference>
<keyword evidence="11" id="KW-1185">Reference proteome</keyword>
<feature type="transmembrane region" description="Helical" evidence="7">
    <location>
        <begin position="126"/>
        <end position="146"/>
    </location>
</feature>
<feature type="transmembrane region" description="Helical" evidence="7">
    <location>
        <begin position="326"/>
        <end position="348"/>
    </location>
</feature>
<dbReference type="RefSeq" id="XP_003671951.1">
    <property type="nucleotide sequence ID" value="XM_003671903.1"/>
</dbReference>
<evidence type="ECO:0000256" key="1">
    <source>
        <dbReference type="ARBA" id="ARBA00004141"/>
    </source>
</evidence>
<dbReference type="GeneID" id="11493562"/>
<evidence type="ECO:0000256" key="4">
    <source>
        <dbReference type="ARBA" id="ARBA00022692"/>
    </source>
</evidence>
<feature type="signal peptide" evidence="8">
    <location>
        <begin position="1"/>
        <end position="18"/>
    </location>
</feature>
<feature type="transmembrane region" description="Helical" evidence="7">
    <location>
        <begin position="423"/>
        <end position="440"/>
    </location>
</feature>
<dbReference type="InterPro" id="IPR005828">
    <property type="entry name" value="MFS_sugar_transport-like"/>
</dbReference>
<feature type="transmembrane region" description="Helical" evidence="7">
    <location>
        <begin position="380"/>
        <end position="402"/>
    </location>
</feature>
<gene>
    <name evidence="10" type="primary">NDAI0I01390</name>
    <name evidence="10" type="ordered locus">NDAI_0I01390</name>
</gene>
<dbReference type="Gene3D" id="1.20.1250.20">
    <property type="entry name" value="MFS general substrate transporter like domains"/>
    <property type="match status" value="1"/>
</dbReference>
<feature type="transmembrane region" description="Helical" evidence="7">
    <location>
        <begin position="446"/>
        <end position="466"/>
    </location>
</feature>
<reference evidence="10 11" key="1">
    <citation type="journal article" date="2011" name="Proc. Natl. Acad. Sci. U.S.A.">
        <title>Evolutionary erosion of yeast sex chromosomes by mating-type switching accidents.</title>
        <authorList>
            <person name="Gordon J.L."/>
            <person name="Armisen D."/>
            <person name="Proux-Wera E."/>
            <person name="Oheigeartaigh S.S."/>
            <person name="Byrne K.P."/>
            <person name="Wolfe K.H."/>
        </authorList>
    </citation>
    <scope>NUCLEOTIDE SEQUENCE [LARGE SCALE GENOMIC DNA]</scope>
    <source>
        <strain evidence="11">ATCC 10597 / BCRC 20456 / CBS 421 / NBRC 0211 / NRRL Y-12639</strain>
    </source>
</reference>
<dbReference type="InterPro" id="IPR036259">
    <property type="entry name" value="MFS_trans_sf"/>
</dbReference>
<dbReference type="PANTHER" id="PTHR23503">
    <property type="entry name" value="SOLUTE CARRIER FAMILY 2"/>
    <property type="match status" value="1"/>
</dbReference>
<sequence length="482" mass="54130">MLLITKNLLACILVSCLGSIQFGFHLGILNVPSEILSCSEFKIPNELLPYEDTWLGSHNFKQCIPMDDEQLGILNAIFCLGGLFGSYFVGDFADRYGRRCASLYNCFLGILASLLLFSSGGFQSLLWGRFLMGVSCGVMIVISPLYSKEVTPAAWKGILDVLNQVSVKAGILFTQIIGLTFDDSYRWRWIFFTGAMLSLLNMFMWLRVDDSPRWLFSKGFRKDTERVLFELLGGTYDEAKKIVDEWTREAELQANMNNIDNNGGSNSNSSLISGPSSMWQYLRNDIYKNPRRIIAILLVGQQLCGINSLIFYGIRVINQVDPKHSIQINILLSLTTLLITFLTSIMIAILNRKPLLIISTIVIIISSLFMSVGINENKPLLLTINIFLYSIGYAIGLGPLPFVIMQEVSTPVDQKMGTKYGTAWNWIGSMIVGYIFPVLYDILVGHVYTIFAIVSILLACHIYQGVPETKNKKSFLEMWSGY</sequence>
<dbReference type="GO" id="GO:0016020">
    <property type="term" value="C:membrane"/>
    <property type="evidence" value="ECO:0007669"/>
    <property type="project" value="UniProtKB-SubCell"/>
</dbReference>
<comment type="similarity">
    <text evidence="2">Belongs to the major facilitator superfamily. Sugar transporter (TC 2.A.1.1) family.</text>
</comment>
<dbReference type="OrthoDB" id="4540492at2759"/>
<dbReference type="AlphaFoldDB" id="G0WFZ7"/>
<evidence type="ECO:0000256" key="6">
    <source>
        <dbReference type="ARBA" id="ARBA00023136"/>
    </source>
</evidence>
<keyword evidence="5 7" id="KW-1133">Transmembrane helix</keyword>
<dbReference type="STRING" id="1071378.G0WFZ7"/>
<evidence type="ECO:0000313" key="10">
    <source>
        <dbReference type="EMBL" id="CCD26708.1"/>
    </source>
</evidence>
<evidence type="ECO:0000313" key="11">
    <source>
        <dbReference type="Proteomes" id="UP000000689"/>
    </source>
</evidence>
<dbReference type="InterPro" id="IPR005829">
    <property type="entry name" value="Sugar_transporter_CS"/>
</dbReference>
<feature type="transmembrane region" description="Helical" evidence="7">
    <location>
        <begin position="293"/>
        <end position="314"/>
    </location>
</feature>
<dbReference type="EMBL" id="HE580275">
    <property type="protein sequence ID" value="CCD26708.1"/>
    <property type="molecule type" value="Genomic_DNA"/>
</dbReference>
<feature type="transmembrane region" description="Helical" evidence="7">
    <location>
        <begin position="71"/>
        <end position="90"/>
    </location>
</feature>
<dbReference type="SUPFAM" id="SSF103473">
    <property type="entry name" value="MFS general substrate transporter"/>
    <property type="match status" value="1"/>
</dbReference>
<feature type="domain" description="Major facilitator superfamily (MFS) profile" evidence="9">
    <location>
        <begin position="11"/>
        <end position="470"/>
    </location>
</feature>
<proteinExistence type="inferred from homology"/>
<dbReference type="InterPro" id="IPR020846">
    <property type="entry name" value="MFS_dom"/>
</dbReference>
<feature type="transmembrane region" description="Helical" evidence="7">
    <location>
        <begin position="187"/>
        <end position="208"/>
    </location>
</feature>
<accession>G0WFZ7</accession>
<dbReference type="HOGENOM" id="CLU_001265_30_5_1"/>
<evidence type="ECO:0000256" key="7">
    <source>
        <dbReference type="SAM" id="Phobius"/>
    </source>
</evidence>
<evidence type="ECO:0000256" key="3">
    <source>
        <dbReference type="ARBA" id="ARBA00022448"/>
    </source>
</evidence>
<keyword evidence="8" id="KW-0732">Signal</keyword>
<dbReference type="PROSITE" id="PS50850">
    <property type="entry name" value="MFS"/>
    <property type="match status" value="1"/>
</dbReference>
<dbReference type="eggNOG" id="KOG0569">
    <property type="taxonomic scope" value="Eukaryota"/>
</dbReference>
<feature type="transmembrane region" description="Helical" evidence="7">
    <location>
        <begin position="102"/>
        <end position="120"/>
    </location>
</feature>
<protein>
    <recommendedName>
        <fullName evidence="9">Major facilitator superfamily (MFS) profile domain-containing protein</fullName>
    </recommendedName>
</protein>
<keyword evidence="3" id="KW-0813">Transport</keyword>
<evidence type="ECO:0000256" key="2">
    <source>
        <dbReference type="ARBA" id="ARBA00010992"/>
    </source>
</evidence>